<dbReference type="EMBL" id="AJWK01001006">
    <property type="status" value="NOT_ANNOTATED_CDS"/>
    <property type="molecule type" value="Genomic_DNA"/>
</dbReference>
<dbReference type="Proteomes" id="UP000092461">
    <property type="component" value="Unassembled WGS sequence"/>
</dbReference>
<feature type="compositionally biased region" description="Basic and acidic residues" evidence="1">
    <location>
        <begin position="102"/>
        <end position="116"/>
    </location>
</feature>
<accession>A0A1B0GGZ6</accession>
<dbReference type="EMBL" id="AJWK01001004">
    <property type="status" value="NOT_ANNOTATED_CDS"/>
    <property type="molecule type" value="Genomic_DNA"/>
</dbReference>
<proteinExistence type="predicted"/>
<dbReference type="EnsemblMetazoa" id="LLOJ000268-RA">
    <property type="protein sequence ID" value="LLOJ000268-PA"/>
    <property type="gene ID" value="LLOJ000268"/>
</dbReference>
<dbReference type="VEuPathDB" id="VectorBase:LLONM1_006258"/>
<evidence type="ECO:0000313" key="2">
    <source>
        <dbReference type="EnsemblMetazoa" id="LLOJ000268-PA"/>
    </source>
</evidence>
<dbReference type="AlphaFoldDB" id="A0A1B0GGZ6"/>
<name>A0A1B0GGZ6_LUTLO</name>
<dbReference type="EMBL" id="AJWK01001005">
    <property type="status" value="NOT_ANNOTATED_CDS"/>
    <property type="molecule type" value="Genomic_DNA"/>
</dbReference>
<reference evidence="2" key="1">
    <citation type="submission" date="2020-05" db="UniProtKB">
        <authorList>
            <consortium name="EnsemblMetazoa"/>
        </authorList>
    </citation>
    <scope>IDENTIFICATION</scope>
    <source>
        <strain evidence="2">Jacobina</strain>
    </source>
</reference>
<feature type="compositionally biased region" description="Basic and acidic residues" evidence="1">
    <location>
        <begin position="128"/>
        <end position="137"/>
    </location>
</feature>
<evidence type="ECO:0000256" key="1">
    <source>
        <dbReference type="SAM" id="MobiDB-lite"/>
    </source>
</evidence>
<keyword evidence="3" id="KW-1185">Reference proteome</keyword>
<evidence type="ECO:0000313" key="3">
    <source>
        <dbReference type="Proteomes" id="UP000092461"/>
    </source>
</evidence>
<feature type="region of interest" description="Disordered" evidence="1">
    <location>
        <begin position="30"/>
        <end position="205"/>
    </location>
</feature>
<dbReference type="EMBL" id="AJWK01001007">
    <property type="status" value="NOT_ANNOTATED_CDS"/>
    <property type="molecule type" value="Genomic_DNA"/>
</dbReference>
<dbReference type="EMBL" id="AJWK01001008">
    <property type="status" value="NOT_ANNOTATED_CDS"/>
    <property type="molecule type" value="Genomic_DNA"/>
</dbReference>
<feature type="compositionally biased region" description="Polar residues" evidence="1">
    <location>
        <begin position="33"/>
        <end position="44"/>
    </location>
</feature>
<feature type="compositionally biased region" description="Basic and acidic residues" evidence="1">
    <location>
        <begin position="56"/>
        <end position="81"/>
    </location>
</feature>
<organism evidence="2 3">
    <name type="scientific">Lutzomyia longipalpis</name>
    <name type="common">Sand fly</name>
    <dbReference type="NCBI Taxonomy" id="7200"/>
    <lineage>
        <taxon>Eukaryota</taxon>
        <taxon>Metazoa</taxon>
        <taxon>Ecdysozoa</taxon>
        <taxon>Arthropoda</taxon>
        <taxon>Hexapoda</taxon>
        <taxon>Insecta</taxon>
        <taxon>Pterygota</taxon>
        <taxon>Neoptera</taxon>
        <taxon>Endopterygota</taxon>
        <taxon>Diptera</taxon>
        <taxon>Nematocera</taxon>
        <taxon>Psychodoidea</taxon>
        <taxon>Psychodidae</taxon>
        <taxon>Lutzomyia</taxon>
        <taxon>Lutzomyia</taxon>
    </lineage>
</organism>
<protein>
    <submittedName>
        <fullName evidence="2">Uncharacterized protein</fullName>
    </submittedName>
</protein>
<dbReference type="VEuPathDB" id="VectorBase:LLOJ000268"/>
<sequence length="242" mass="27642">MRSGFRDETSSASDWDLGTVSSDFPCCQHRNRTMGSGTFAVTTNGDEEPQSGYETAKSHHYYEILSKSDHQHTQTKSKDPETISTRCVKTNERIQRFVPSPEDSKKGKINRPRDIPEPIARGSAVHRVIHDEVDPPRKAQSQKKAPADEKRQKIKFPSPYRILSSPQSYDDGGSSGSEDIDFSPPAPRMNPPMRSRWANSSRFPATERHQIVAQMRNLPSPRQRVRRLHRERIQHLPRAFLE</sequence>